<dbReference type="EMBL" id="SDWT01000001">
    <property type="protein sequence ID" value="RYB94439.1"/>
    <property type="molecule type" value="Genomic_DNA"/>
</dbReference>
<dbReference type="OrthoDB" id="9962489at2"/>
<dbReference type="PROSITE" id="PS51257">
    <property type="entry name" value="PROKAR_LIPOPROTEIN"/>
    <property type="match status" value="1"/>
</dbReference>
<sequence length="169" mass="17124">MKTSVILRASGVVLALLLAGCSGDRSGVDSTAGGSATQPSTSADGGTDSAGPTVNPVDVLKRVPDCTIGTGVEKGEQDLDGNFYASCDIKDVEFKEDGDSYTSDVSVTVRAVDPADLEALGYEDAIPDDSHKVVYGDGFYLTITGSPAIFGTGAVDVNEIAAAVGGQII</sequence>
<evidence type="ECO:0008006" key="4">
    <source>
        <dbReference type="Google" id="ProtNLM"/>
    </source>
</evidence>
<keyword evidence="3" id="KW-1185">Reference proteome</keyword>
<feature type="compositionally biased region" description="Polar residues" evidence="1">
    <location>
        <begin position="28"/>
        <end position="44"/>
    </location>
</feature>
<evidence type="ECO:0000313" key="3">
    <source>
        <dbReference type="Proteomes" id="UP000294071"/>
    </source>
</evidence>
<name>A0A4Q2S287_9ACTN</name>
<evidence type="ECO:0000313" key="2">
    <source>
        <dbReference type="EMBL" id="RYB94439.1"/>
    </source>
</evidence>
<accession>A0A4Q2S287</accession>
<reference evidence="2 3" key="1">
    <citation type="submission" date="2019-01" db="EMBL/GenBank/DDBJ databases">
        <title>Novel species of Nocardioides.</title>
        <authorList>
            <person name="Liu Q."/>
            <person name="Xin Y.-H."/>
        </authorList>
    </citation>
    <scope>NUCLEOTIDE SEQUENCE [LARGE SCALE GENOMIC DNA]</scope>
    <source>
        <strain evidence="2 3">CGMCC 4.6882</strain>
    </source>
</reference>
<protein>
    <recommendedName>
        <fullName evidence="4">DUF3558 domain-containing protein</fullName>
    </recommendedName>
</protein>
<organism evidence="2 3">
    <name type="scientific">Nocardioides oleivorans</name>
    <dbReference type="NCBI Taxonomy" id="273676"/>
    <lineage>
        <taxon>Bacteria</taxon>
        <taxon>Bacillati</taxon>
        <taxon>Actinomycetota</taxon>
        <taxon>Actinomycetes</taxon>
        <taxon>Propionibacteriales</taxon>
        <taxon>Nocardioidaceae</taxon>
        <taxon>Nocardioides</taxon>
    </lineage>
</organism>
<feature type="region of interest" description="Disordered" evidence="1">
    <location>
        <begin position="28"/>
        <end position="56"/>
    </location>
</feature>
<proteinExistence type="predicted"/>
<dbReference type="Proteomes" id="UP000294071">
    <property type="component" value="Unassembled WGS sequence"/>
</dbReference>
<gene>
    <name evidence="2" type="ORF">EUA93_08845</name>
</gene>
<comment type="caution">
    <text evidence="2">The sequence shown here is derived from an EMBL/GenBank/DDBJ whole genome shotgun (WGS) entry which is preliminary data.</text>
</comment>
<dbReference type="RefSeq" id="WP_129399790.1">
    <property type="nucleotide sequence ID" value="NZ_SDWT01000001.1"/>
</dbReference>
<evidence type="ECO:0000256" key="1">
    <source>
        <dbReference type="SAM" id="MobiDB-lite"/>
    </source>
</evidence>
<dbReference type="AlphaFoldDB" id="A0A4Q2S287"/>